<feature type="transmembrane region" description="Helical" evidence="5">
    <location>
        <begin position="70"/>
        <end position="91"/>
    </location>
</feature>
<name>A0A8A2VSL6_9EURY</name>
<keyword evidence="8" id="KW-1185">Reference proteome</keyword>
<comment type="subcellular location">
    <subcellularLocation>
        <location evidence="1">Membrane</location>
        <topology evidence="1">Multi-pass membrane protein</topology>
    </subcellularLocation>
</comment>
<evidence type="ECO:0000259" key="6">
    <source>
        <dbReference type="Pfam" id="PF04893"/>
    </source>
</evidence>
<dbReference type="RefSeq" id="WP_207290743.1">
    <property type="nucleotide sequence ID" value="NZ_CP071462.1"/>
</dbReference>
<feature type="domain" description="Yip1" evidence="6">
    <location>
        <begin position="7"/>
        <end position="207"/>
    </location>
</feature>
<evidence type="ECO:0000256" key="1">
    <source>
        <dbReference type="ARBA" id="ARBA00004141"/>
    </source>
</evidence>
<evidence type="ECO:0000256" key="3">
    <source>
        <dbReference type="ARBA" id="ARBA00022989"/>
    </source>
</evidence>
<dbReference type="KEGG" id="hakz:J0X25_08760"/>
<evidence type="ECO:0000256" key="2">
    <source>
        <dbReference type="ARBA" id="ARBA00022692"/>
    </source>
</evidence>
<evidence type="ECO:0000313" key="8">
    <source>
        <dbReference type="Proteomes" id="UP000663203"/>
    </source>
</evidence>
<feature type="transmembrane region" description="Helical" evidence="5">
    <location>
        <begin position="191"/>
        <end position="208"/>
    </location>
</feature>
<feature type="transmembrane region" description="Helical" evidence="5">
    <location>
        <begin position="151"/>
        <end position="171"/>
    </location>
</feature>
<keyword evidence="3 5" id="KW-1133">Transmembrane helix</keyword>
<dbReference type="GeneID" id="63187391"/>
<dbReference type="GO" id="GO:0016020">
    <property type="term" value="C:membrane"/>
    <property type="evidence" value="ECO:0007669"/>
    <property type="project" value="UniProtKB-SubCell"/>
</dbReference>
<evidence type="ECO:0000256" key="5">
    <source>
        <dbReference type="SAM" id="Phobius"/>
    </source>
</evidence>
<protein>
    <submittedName>
        <fullName evidence="7">YIP1 family protein</fullName>
    </submittedName>
</protein>
<organism evidence="7 8">
    <name type="scientific">Haloterrigena alkaliphila</name>
    <dbReference type="NCBI Taxonomy" id="2816475"/>
    <lineage>
        <taxon>Archaea</taxon>
        <taxon>Methanobacteriati</taxon>
        <taxon>Methanobacteriota</taxon>
        <taxon>Stenosarchaea group</taxon>
        <taxon>Halobacteria</taxon>
        <taxon>Halobacteriales</taxon>
        <taxon>Natrialbaceae</taxon>
        <taxon>Haloterrigena</taxon>
    </lineage>
</organism>
<accession>A0A8A2VSL6</accession>
<sequence>MAPRTPLFDPAEYFARTSRATAQNRGIGVFVLFVVLEIAWLSVAIRLLFAQVHDLGPRLEQQIMSAITGIIVITTIVIVIAWLVVAAIMHYGTSGSNGPGTFTDALSVAGWAYAPELVSLVPSALYGWWTVRQLSFNGSDPDRLAAEFDSVASQAGMGIVPILLVLATTVWSVYILTYGIAETHDVPVDRAVTPAVVVGLGSVVLFLIN</sequence>
<dbReference type="Proteomes" id="UP000663203">
    <property type="component" value="Chromosome"/>
</dbReference>
<proteinExistence type="predicted"/>
<keyword evidence="2 5" id="KW-0812">Transmembrane</keyword>
<gene>
    <name evidence="7" type="ORF">J0X25_08760</name>
</gene>
<dbReference type="AlphaFoldDB" id="A0A8A2VSL6"/>
<evidence type="ECO:0000256" key="4">
    <source>
        <dbReference type="ARBA" id="ARBA00023136"/>
    </source>
</evidence>
<reference evidence="7 8" key="1">
    <citation type="submission" date="2021-03" db="EMBL/GenBank/DDBJ databases">
        <title>Haloterrigena longa sp. nov. and Haloterrigena limicola sp. nov., extremely halophilic archaea isolated from a salt lake.</title>
        <authorList>
            <person name="Henglin C."/>
        </authorList>
    </citation>
    <scope>NUCLEOTIDE SEQUENCE [LARGE SCALE GENOMIC DNA]</scope>
    <source>
        <strain evidence="7 8">KZCA68</strain>
    </source>
</reference>
<keyword evidence="4 5" id="KW-0472">Membrane</keyword>
<dbReference type="Pfam" id="PF04893">
    <property type="entry name" value="Yip1"/>
    <property type="match status" value="1"/>
</dbReference>
<feature type="transmembrane region" description="Helical" evidence="5">
    <location>
        <begin position="27"/>
        <end position="49"/>
    </location>
</feature>
<evidence type="ECO:0000313" key="7">
    <source>
        <dbReference type="EMBL" id="QSX01029.1"/>
    </source>
</evidence>
<dbReference type="InterPro" id="IPR006977">
    <property type="entry name" value="Yip1_dom"/>
</dbReference>
<dbReference type="EMBL" id="CP071462">
    <property type="protein sequence ID" value="QSX01029.1"/>
    <property type="molecule type" value="Genomic_DNA"/>
</dbReference>